<keyword evidence="1" id="KW-0812">Transmembrane</keyword>
<dbReference type="EMBL" id="JAGKSB010000001">
    <property type="protein sequence ID" value="MBP3942072.1"/>
    <property type="molecule type" value="Genomic_DNA"/>
</dbReference>
<evidence type="ECO:0000313" key="2">
    <source>
        <dbReference type="EMBL" id="MBP3942072.1"/>
    </source>
</evidence>
<feature type="transmembrane region" description="Helical" evidence="1">
    <location>
        <begin position="339"/>
        <end position="360"/>
    </location>
</feature>
<keyword evidence="1" id="KW-0472">Membrane</keyword>
<dbReference type="AlphaFoldDB" id="A0A8T4H4Z5"/>
<feature type="transmembrane region" description="Helical" evidence="1">
    <location>
        <begin position="12"/>
        <end position="33"/>
    </location>
</feature>
<dbReference type="Pfam" id="PF03929">
    <property type="entry name" value="PepSY_TM"/>
    <property type="match status" value="1"/>
</dbReference>
<dbReference type="Proteomes" id="UP000679691">
    <property type="component" value="Unassembled WGS sequence"/>
</dbReference>
<dbReference type="PANTHER" id="PTHR34219">
    <property type="entry name" value="IRON-REGULATED INNER MEMBRANE PROTEIN-RELATED"/>
    <property type="match status" value="1"/>
</dbReference>
<gene>
    <name evidence="2" type="ORF">J5U18_00585</name>
</gene>
<feature type="transmembrane region" description="Helical" evidence="1">
    <location>
        <begin position="188"/>
        <end position="211"/>
    </location>
</feature>
<proteinExistence type="predicted"/>
<dbReference type="RefSeq" id="WP_353545553.1">
    <property type="nucleotide sequence ID" value="NZ_JAGKSB010000001.1"/>
</dbReference>
<dbReference type="InterPro" id="IPR005625">
    <property type="entry name" value="PepSY-ass_TM"/>
</dbReference>
<keyword evidence="1" id="KW-1133">Transmembrane helix</keyword>
<name>A0A8T4H4Z5_9SPHI</name>
<dbReference type="PANTHER" id="PTHR34219:SF3">
    <property type="entry name" value="BLL7967 PROTEIN"/>
    <property type="match status" value="1"/>
</dbReference>
<evidence type="ECO:0000256" key="1">
    <source>
        <dbReference type="SAM" id="Phobius"/>
    </source>
</evidence>
<organism evidence="2 3">
    <name type="scientific">Rhinopithecimicrobium faecis</name>
    <dbReference type="NCBI Taxonomy" id="2820698"/>
    <lineage>
        <taxon>Bacteria</taxon>
        <taxon>Pseudomonadati</taxon>
        <taxon>Bacteroidota</taxon>
        <taxon>Sphingobacteriia</taxon>
        <taxon>Sphingobacteriales</taxon>
        <taxon>Sphingobacteriaceae</taxon>
        <taxon>Rhinopithecimicrobium</taxon>
    </lineage>
</organism>
<comment type="caution">
    <text evidence="2">The sequence shown here is derived from an EMBL/GenBank/DDBJ whole genome shotgun (WGS) entry which is preliminary data.</text>
</comment>
<evidence type="ECO:0000313" key="3">
    <source>
        <dbReference type="Proteomes" id="UP000679691"/>
    </source>
</evidence>
<reference evidence="2" key="1">
    <citation type="submission" date="2021-03" db="EMBL/GenBank/DDBJ databases">
        <authorList>
            <person name="Lu T."/>
            <person name="Wang Q."/>
            <person name="Han X."/>
        </authorList>
    </citation>
    <scope>NUCLEOTIDE SEQUENCE</scope>
    <source>
        <strain evidence="2">WQ 2009</strain>
    </source>
</reference>
<keyword evidence="3" id="KW-1185">Reference proteome</keyword>
<accession>A0A8T4H4Z5</accession>
<sequence>MFSKINAWLHLWLGIAAGVPVIILSITGSVLVFEQEIKELSTDYIRVEAQQAAHQLPPSVIYQAVKERLPEKEITSAWYYGLDKSVKVSLNNSDSVVYVNPYSAEILDVVNEEDFFHFMEEGHRHLWIEGKVGKQLVGWSTAIFLLLLISGLILWWPKKWTKRTRSQSFTIQWSAKFKRINYDLHNVLGFYALTLAIVMCITGLIMSFPWMRKSVIWLSGGYPVRPKTELLGHPPEYSAINLKDALLVADQVWLKVRYEYAKFNKEAVIVHFPSATEHTVYACTDMKDGTWRDLTFDRNTLALTGRIMGPIDEANTTEWLMRANYALHTGFIGGMATKIGYFLASLICATLPITGCYIWWNKKKKQFKPSRK</sequence>
<protein>
    <submittedName>
        <fullName evidence="2">PepSY domain-containing protein</fullName>
    </submittedName>
</protein>
<feature type="transmembrane region" description="Helical" evidence="1">
    <location>
        <begin position="136"/>
        <end position="156"/>
    </location>
</feature>